<reference evidence="5 6" key="1">
    <citation type="journal article" date="2012" name="Genome Biol.">
        <title>Genome and low-iron response of an oceanic diatom adapted to chronic iron limitation.</title>
        <authorList>
            <person name="Lommer M."/>
            <person name="Specht M."/>
            <person name="Roy A.S."/>
            <person name="Kraemer L."/>
            <person name="Andreson R."/>
            <person name="Gutowska M.A."/>
            <person name="Wolf J."/>
            <person name="Bergner S.V."/>
            <person name="Schilhabel M.B."/>
            <person name="Klostermeier U.C."/>
            <person name="Beiko R.G."/>
            <person name="Rosenstiel P."/>
            <person name="Hippler M."/>
            <person name="Laroche J."/>
        </authorList>
    </citation>
    <scope>NUCLEOTIDE SEQUENCE [LARGE SCALE GENOMIC DNA]</scope>
    <source>
        <strain evidence="5 6">CCMP1005</strain>
    </source>
</reference>
<evidence type="ECO:0000256" key="2">
    <source>
        <dbReference type="ARBA" id="ARBA00023152"/>
    </source>
</evidence>
<name>K0RT10_THAOC</name>
<evidence type="ECO:0000256" key="1">
    <source>
        <dbReference type="ARBA" id="ARBA00022432"/>
    </source>
</evidence>
<evidence type="ECO:0000313" key="5">
    <source>
        <dbReference type="EMBL" id="EJK52046.1"/>
    </source>
</evidence>
<dbReference type="OrthoDB" id="5831190at2759"/>
<dbReference type="Gene3D" id="3.40.50.10490">
    <property type="entry name" value="Glucose-6-phosphate isomerase like protein, domain 1"/>
    <property type="match status" value="1"/>
</dbReference>
<dbReference type="InterPro" id="IPR001672">
    <property type="entry name" value="G6P_Isomerase"/>
</dbReference>
<feature type="region of interest" description="Disordered" evidence="4">
    <location>
        <begin position="1"/>
        <end position="32"/>
    </location>
</feature>
<dbReference type="Pfam" id="PF00342">
    <property type="entry name" value="PGI"/>
    <property type="match status" value="1"/>
</dbReference>
<dbReference type="GO" id="GO:0004347">
    <property type="term" value="F:glucose-6-phosphate isomerase activity"/>
    <property type="evidence" value="ECO:0007669"/>
    <property type="project" value="InterPro"/>
</dbReference>
<evidence type="ECO:0000256" key="4">
    <source>
        <dbReference type="SAM" id="MobiDB-lite"/>
    </source>
</evidence>
<comment type="caution">
    <text evidence="5">The sequence shown here is derived from an EMBL/GenBank/DDBJ whole genome shotgun (WGS) entry which is preliminary data.</text>
</comment>
<organism evidence="5 6">
    <name type="scientific">Thalassiosira oceanica</name>
    <name type="common">Marine diatom</name>
    <dbReference type="NCBI Taxonomy" id="159749"/>
    <lineage>
        <taxon>Eukaryota</taxon>
        <taxon>Sar</taxon>
        <taxon>Stramenopiles</taxon>
        <taxon>Ochrophyta</taxon>
        <taxon>Bacillariophyta</taxon>
        <taxon>Coscinodiscophyceae</taxon>
        <taxon>Thalassiosirophycidae</taxon>
        <taxon>Thalassiosirales</taxon>
        <taxon>Thalassiosiraceae</taxon>
        <taxon>Thalassiosira</taxon>
    </lineage>
</organism>
<evidence type="ECO:0000256" key="3">
    <source>
        <dbReference type="ARBA" id="ARBA00023235"/>
    </source>
</evidence>
<keyword evidence="1" id="KW-0312">Gluconeogenesis</keyword>
<feature type="compositionally biased region" description="Polar residues" evidence="4">
    <location>
        <begin position="15"/>
        <end position="24"/>
    </location>
</feature>
<feature type="non-terminal residue" evidence="5">
    <location>
        <position position="1"/>
    </location>
</feature>
<proteinExistence type="predicted"/>
<protein>
    <submittedName>
        <fullName evidence="5">Uncharacterized protein</fullName>
    </submittedName>
</protein>
<keyword evidence="3" id="KW-0413">Isomerase</keyword>
<dbReference type="GO" id="GO:0006096">
    <property type="term" value="P:glycolytic process"/>
    <property type="evidence" value="ECO:0007669"/>
    <property type="project" value="UniProtKB-KW"/>
</dbReference>
<evidence type="ECO:0000313" key="6">
    <source>
        <dbReference type="Proteomes" id="UP000266841"/>
    </source>
</evidence>
<dbReference type="GO" id="GO:0005829">
    <property type="term" value="C:cytosol"/>
    <property type="evidence" value="ECO:0007669"/>
    <property type="project" value="TreeGrafter"/>
</dbReference>
<dbReference type="Proteomes" id="UP000266841">
    <property type="component" value="Unassembled WGS sequence"/>
</dbReference>
<dbReference type="AlphaFoldDB" id="K0RT10"/>
<dbReference type="GO" id="GO:0097367">
    <property type="term" value="F:carbohydrate derivative binding"/>
    <property type="evidence" value="ECO:0007669"/>
    <property type="project" value="InterPro"/>
</dbReference>
<keyword evidence="2" id="KW-0324">Glycolysis</keyword>
<accession>K0RT10</accession>
<dbReference type="GO" id="GO:0051156">
    <property type="term" value="P:glucose 6-phosphate metabolic process"/>
    <property type="evidence" value="ECO:0007669"/>
    <property type="project" value="TreeGrafter"/>
</dbReference>
<dbReference type="PANTHER" id="PTHR11469:SF1">
    <property type="entry name" value="GLUCOSE-6-PHOSPHATE ISOMERASE"/>
    <property type="match status" value="1"/>
</dbReference>
<dbReference type="PANTHER" id="PTHR11469">
    <property type="entry name" value="GLUCOSE-6-PHOSPHATE ISOMERASE"/>
    <property type="match status" value="1"/>
</dbReference>
<sequence>SWRTSAVGHGRATLASPSKPWSTSGIGGSDLGPVMVTEALKPYCKRDLKMLFCSNVDGTHIAEILKQCDPRDHAC</sequence>
<dbReference type="PROSITE" id="PS51463">
    <property type="entry name" value="P_GLUCOSE_ISOMERASE_3"/>
    <property type="match status" value="1"/>
</dbReference>
<dbReference type="EMBL" id="AGNL01040543">
    <property type="protein sequence ID" value="EJK52046.1"/>
    <property type="molecule type" value="Genomic_DNA"/>
</dbReference>
<dbReference type="InterPro" id="IPR046348">
    <property type="entry name" value="SIS_dom_sf"/>
</dbReference>
<gene>
    <name evidence="5" type="ORF">THAOC_28725</name>
</gene>
<dbReference type="GO" id="GO:0048029">
    <property type="term" value="F:monosaccharide binding"/>
    <property type="evidence" value="ECO:0007669"/>
    <property type="project" value="TreeGrafter"/>
</dbReference>
<dbReference type="SUPFAM" id="SSF53697">
    <property type="entry name" value="SIS domain"/>
    <property type="match status" value="1"/>
</dbReference>
<dbReference type="GO" id="GO:0006094">
    <property type="term" value="P:gluconeogenesis"/>
    <property type="evidence" value="ECO:0007669"/>
    <property type="project" value="UniProtKB-KW"/>
</dbReference>
<dbReference type="eggNOG" id="KOG2446">
    <property type="taxonomic scope" value="Eukaryota"/>
</dbReference>
<keyword evidence="6" id="KW-1185">Reference proteome</keyword>